<gene>
    <name evidence="1" type="ORF">JKG61_04750</name>
</gene>
<dbReference type="EMBL" id="JAERTY010000002">
    <property type="protein sequence ID" value="MBL1408051.1"/>
    <property type="molecule type" value="Genomic_DNA"/>
</dbReference>
<evidence type="ECO:0008006" key="3">
    <source>
        <dbReference type="Google" id="ProtNLM"/>
    </source>
</evidence>
<reference evidence="1 2" key="1">
    <citation type="submission" date="2021-01" db="EMBL/GenBank/DDBJ databases">
        <title>C459-1 draft genome sequence.</title>
        <authorList>
            <person name="Zhang X.-F."/>
        </authorList>
    </citation>
    <scope>NUCLEOTIDE SEQUENCE [LARGE SCALE GENOMIC DNA]</scope>
    <source>
        <strain evidence="2">C459-1</strain>
    </source>
</reference>
<comment type="caution">
    <text evidence="1">The sequence shown here is derived from an EMBL/GenBank/DDBJ whole genome shotgun (WGS) entry which is preliminary data.</text>
</comment>
<name>A0ABS1R033_9SPHI</name>
<keyword evidence="2" id="KW-1185">Reference proteome</keyword>
<evidence type="ECO:0000313" key="2">
    <source>
        <dbReference type="Proteomes" id="UP000625283"/>
    </source>
</evidence>
<sequence>MKTLYLLIFTLTSFPSFSQYKYTIEGKFNTDLFGDTDNYSIRDGDLIYLKFLSSPKTDTARVKNKSFRFEGESSKPEITMLSVSLQHLGKGPAFGNLLLLDNCHYDISYKQTSDKFKRVFYDDKISTNSKFYHLWETIGIKKEDYLSKENELKELLESPINTQNKSLFEKELTEVRKALDELYKNAAQEYSGTYEMTYLLPTDPNFNYERYIAFYNELPEYIRKSYYGEKFYQRLILTKPEHN</sequence>
<proteinExistence type="predicted"/>
<dbReference type="Proteomes" id="UP000625283">
    <property type="component" value="Unassembled WGS sequence"/>
</dbReference>
<dbReference type="RefSeq" id="WP_202101828.1">
    <property type="nucleotide sequence ID" value="NZ_JAERTY010000002.1"/>
</dbReference>
<organism evidence="1 2">
    <name type="scientific">Sphingobacterium faecale</name>
    <dbReference type="NCBI Taxonomy" id="2803775"/>
    <lineage>
        <taxon>Bacteria</taxon>
        <taxon>Pseudomonadati</taxon>
        <taxon>Bacteroidota</taxon>
        <taxon>Sphingobacteriia</taxon>
        <taxon>Sphingobacteriales</taxon>
        <taxon>Sphingobacteriaceae</taxon>
        <taxon>Sphingobacterium</taxon>
    </lineage>
</organism>
<evidence type="ECO:0000313" key="1">
    <source>
        <dbReference type="EMBL" id="MBL1408051.1"/>
    </source>
</evidence>
<protein>
    <recommendedName>
        <fullName evidence="3">DUF4369 domain-containing protein</fullName>
    </recommendedName>
</protein>
<accession>A0ABS1R033</accession>